<keyword evidence="1" id="KW-0518">Myosin</keyword>
<dbReference type="PROSITE" id="PS51456">
    <property type="entry name" value="MYOSIN_MOTOR"/>
    <property type="match status" value="1"/>
</dbReference>
<reference evidence="4" key="1">
    <citation type="journal article" date="2016" name="Nature">
        <title>Genome evolution in the allotetraploid frog Xenopus laevis.</title>
        <authorList>
            <person name="Session A.M."/>
            <person name="Uno Y."/>
            <person name="Kwon T."/>
            <person name="Chapman J.A."/>
            <person name="Toyoda A."/>
            <person name="Takahashi S."/>
            <person name="Fukui A."/>
            <person name="Hikosaka A."/>
            <person name="Suzuki A."/>
            <person name="Kondo M."/>
            <person name="van Heeringen S.J."/>
            <person name="Quigley I."/>
            <person name="Heinz S."/>
            <person name="Ogino H."/>
            <person name="Ochi H."/>
            <person name="Hellsten U."/>
            <person name="Lyons J.B."/>
            <person name="Simakov O."/>
            <person name="Putnam N."/>
            <person name="Stites J."/>
            <person name="Kuroki Y."/>
            <person name="Tanaka T."/>
            <person name="Michiue T."/>
            <person name="Watanabe M."/>
            <person name="Bogdanovic O."/>
            <person name="Lister R."/>
            <person name="Georgiou G."/>
            <person name="Paranjpe S.S."/>
            <person name="van Kruijsbergen I."/>
            <person name="Shu S."/>
            <person name="Carlson J."/>
            <person name="Kinoshita T."/>
            <person name="Ohta Y."/>
            <person name="Mawaribuchi S."/>
            <person name="Jenkins J."/>
            <person name="Grimwood J."/>
            <person name="Schmutz J."/>
            <person name="Mitros T."/>
            <person name="Mozaffari S.V."/>
            <person name="Suzuki Y."/>
            <person name="Haramoto Y."/>
            <person name="Yamamoto T.S."/>
            <person name="Takagi C."/>
            <person name="Heald R."/>
            <person name="Miller K."/>
            <person name="Haudenschild C."/>
            <person name="Kitzman J."/>
            <person name="Nakayama T."/>
            <person name="Izutsu Y."/>
            <person name="Robert J."/>
            <person name="Fortriede J."/>
            <person name="Burns K."/>
            <person name="Lotay V."/>
            <person name="Karimi K."/>
            <person name="Yasuoka Y."/>
            <person name="Dichmann D.S."/>
            <person name="Flajnik M.F."/>
            <person name="Houston D.W."/>
            <person name="Shendure J."/>
            <person name="DuPasquier L."/>
            <person name="Vize P.D."/>
            <person name="Zorn A.M."/>
            <person name="Ito M."/>
            <person name="Marcotte E.M."/>
            <person name="Wallingford J.B."/>
            <person name="Ito Y."/>
            <person name="Asashima M."/>
            <person name="Ueno N."/>
            <person name="Matsuda Y."/>
            <person name="Veenstra G.J."/>
            <person name="Fujiyama A."/>
            <person name="Harland R.M."/>
            <person name="Taira M."/>
            <person name="Rokhsar D.S."/>
        </authorList>
    </citation>
    <scope>NUCLEOTIDE SEQUENCE [LARGE SCALE GENOMIC DNA]</scope>
    <source>
        <strain evidence="4">J</strain>
    </source>
</reference>
<organism evidence="3 4">
    <name type="scientific">Xenopus laevis</name>
    <name type="common">African clawed frog</name>
    <dbReference type="NCBI Taxonomy" id="8355"/>
    <lineage>
        <taxon>Eukaryota</taxon>
        <taxon>Metazoa</taxon>
        <taxon>Chordata</taxon>
        <taxon>Craniata</taxon>
        <taxon>Vertebrata</taxon>
        <taxon>Euteleostomi</taxon>
        <taxon>Amphibia</taxon>
        <taxon>Batrachia</taxon>
        <taxon>Anura</taxon>
        <taxon>Pipoidea</taxon>
        <taxon>Pipidae</taxon>
        <taxon>Xenopodinae</taxon>
        <taxon>Xenopus</taxon>
        <taxon>Xenopus</taxon>
    </lineage>
</organism>
<dbReference type="GO" id="GO:0005524">
    <property type="term" value="F:ATP binding"/>
    <property type="evidence" value="ECO:0007669"/>
    <property type="project" value="InterPro"/>
</dbReference>
<sequence length="48" mass="5155">PEEKQKASAAFVQLQSAMEVLGFTAIEQKAIWHVLAAIYHLGAAGACR</sequence>
<comment type="caution">
    <text evidence="1">Lacks conserved residue(s) required for the propagation of feature annotation.</text>
</comment>
<dbReference type="SUPFAM" id="SSF52540">
    <property type="entry name" value="P-loop containing nucleoside triphosphate hydrolases"/>
    <property type="match status" value="1"/>
</dbReference>
<accession>A0A974I4T1</accession>
<keyword evidence="1" id="KW-0505">Motor protein</keyword>
<gene>
    <name evidence="3" type="ORF">XELAEV_180074947mg</name>
</gene>
<dbReference type="InterPro" id="IPR001609">
    <property type="entry name" value="Myosin_head_motor_dom-like"/>
</dbReference>
<name>A0A974I4T1_XENLA</name>
<dbReference type="AlphaFoldDB" id="A0A974I4T1"/>
<feature type="non-terminal residue" evidence="3">
    <location>
        <position position="1"/>
    </location>
</feature>
<evidence type="ECO:0000313" key="3">
    <source>
        <dbReference type="EMBL" id="OCU01705.1"/>
    </source>
</evidence>
<dbReference type="Gene3D" id="1.20.120.720">
    <property type="entry name" value="Myosin VI head, motor domain, U50 subdomain"/>
    <property type="match status" value="1"/>
</dbReference>
<dbReference type="Gene3D" id="1.10.10.820">
    <property type="match status" value="1"/>
</dbReference>
<keyword evidence="1" id="KW-0009">Actin-binding</keyword>
<feature type="domain" description="Myosin motor" evidence="2">
    <location>
        <begin position="1"/>
        <end position="48"/>
    </location>
</feature>
<comment type="similarity">
    <text evidence="1">Belongs to the TRAFAC class myosin-kinesin ATPase superfamily. Myosin family.</text>
</comment>
<evidence type="ECO:0000259" key="2">
    <source>
        <dbReference type="PROSITE" id="PS51456"/>
    </source>
</evidence>
<dbReference type="EMBL" id="CM004466">
    <property type="protein sequence ID" value="OCU01705.1"/>
    <property type="molecule type" value="Genomic_DNA"/>
</dbReference>
<dbReference type="InterPro" id="IPR027417">
    <property type="entry name" value="P-loop_NTPase"/>
</dbReference>
<evidence type="ECO:0000313" key="4">
    <source>
        <dbReference type="Proteomes" id="UP000694892"/>
    </source>
</evidence>
<dbReference type="GO" id="GO:0016459">
    <property type="term" value="C:myosin complex"/>
    <property type="evidence" value="ECO:0007669"/>
    <property type="project" value="UniProtKB-KW"/>
</dbReference>
<dbReference type="GO" id="GO:0003779">
    <property type="term" value="F:actin binding"/>
    <property type="evidence" value="ECO:0007669"/>
    <property type="project" value="UniProtKB-KW"/>
</dbReference>
<feature type="non-terminal residue" evidence="3">
    <location>
        <position position="48"/>
    </location>
</feature>
<dbReference type="GO" id="GO:0003774">
    <property type="term" value="F:cytoskeletal motor activity"/>
    <property type="evidence" value="ECO:0007669"/>
    <property type="project" value="InterPro"/>
</dbReference>
<protein>
    <recommendedName>
        <fullName evidence="2">Myosin motor domain-containing protein</fullName>
    </recommendedName>
</protein>
<dbReference type="Proteomes" id="UP000694892">
    <property type="component" value="Chromosome 1L"/>
</dbReference>
<proteinExistence type="inferred from homology"/>
<evidence type="ECO:0000256" key="1">
    <source>
        <dbReference type="PROSITE-ProRule" id="PRU00782"/>
    </source>
</evidence>